<evidence type="ECO:0000313" key="2">
    <source>
        <dbReference type="EMBL" id="MEQ2188315.1"/>
    </source>
</evidence>
<name>A0ABV0PXT9_9TELE</name>
<comment type="caution">
    <text evidence="2">The sequence shown here is derived from an EMBL/GenBank/DDBJ whole genome shotgun (WGS) entry which is preliminary data.</text>
</comment>
<feature type="region of interest" description="Disordered" evidence="1">
    <location>
        <begin position="1"/>
        <end position="41"/>
    </location>
</feature>
<dbReference type="EMBL" id="JAHRIO010090893">
    <property type="protein sequence ID" value="MEQ2188315.1"/>
    <property type="molecule type" value="Genomic_DNA"/>
</dbReference>
<accession>A0ABV0PXT9</accession>
<reference evidence="2 3" key="1">
    <citation type="submission" date="2021-06" db="EMBL/GenBank/DDBJ databases">
        <authorList>
            <person name="Palmer J.M."/>
        </authorList>
    </citation>
    <scope>NUCLEOTIDE SEQUENCE [LARGE SCALE GENOMIC DNA]</scope>
    <source>
        <strain evidence="2 3">GA_2019</strain>
        <tissue evidence="2">Muscle</tissue>
    </source>
</reference>
<protein>
    <submittedName>
        <fullName evidence="2">Uncharacterized protein</fullName>
    </submittedName>
</protein>
<sequence>MADWSAHQLVPAEARPHNTRLQFSTPCGTQREDGHEQTHKHATTECLDGDGFITNANAPTDLEETLSAVSTVHKEHNHSDRRLMRRED</sequence>
<feature type="compositionally biased region" description="Polar residues" evidence="1">
    <location>
        <begin position="19"/>
        <end position="28"/>
    </location>
</feature>
<organism evidence="2 3">
    <name type="scientific">Goodea atripinnis</name>
    <dbReference type="NCBI Taxonomy" id="208336"/>
    <lineage>
        <taxon>Eukaryota</taxon>
        <taxon>Metazoa</taxon>
        <taxon>Chordata</taxon>
        <taxon>Craniata</taxon>
        <taxon>Vertebrata</taxon>
        <taxon>Euteleostomi</taxon>
        <taxon>Actinopterygii</taxon>
        <taxon>Neopterygii</taxon>
        <taxon>Teleostei</taxon>
        <taxon>Neoteleostei</taxon>
        <taxon>Acanthomorphata</taxon>
        <taxon>Ovalentaria</taxon>
        <taxon>Atherinomorphae</taxon>
        <taxon>Cyprinodontiformes</taxon>
        <taxon>Goodeidae</taxon>
        <taxon>Goodea</taxon>
    </lineage>
</organism>
<evidence type="ECO:0000256" key="1">
    <source>
        <dbReference type="SAM" id="MobiDB-lite"/>
    </source>
</evidence>
<evidence type="ECO:0000313" key="3">
    <source>
        <dbReference type="Proteomes" id="UP001476798"/>
    </source>
</evidence>
<dbReference type="Proteomes" id="UP001476798">
    <property type="component" value="Unassembled WGS sequence"/>
</dbReference>
<gene>
    <name evidence="2" type="ORF">GOODEAATRI_013693</name>
</gene>
<feature type="compositionally biased region" description="Basic and acidic residues" evidence="1">
    <location>
        <begin position="30"/>
        <end position="41"/>
    </location>
</feature>
<proteinExistence type="predicted"/>
<keyword evidence="3" id="KW-1185">Reference proteome</keyword>